<dbReference type="SUPFAM" id="SSF51905">
    <property type="entry name" value="FAD/NAD(P)-binding domain"/>
    <property type="match status" value="1"/>
</dbReference>
<keyword evidence="5 6" id="KW-0350">Heme biosynthesis</keyword>
<comment type="pathway">
    <text evidence="6">Porphyrin-containing compound metabolism; protoheme biosynthesis.</text>
</comment>
<keyword evidence="2 6" id="KW-0285">Flavoprotein</keyword>
<comment type="cofactor">
    <cofactor evidence="1 6">
        <name>FAD</name>
        <dbReference type="ChEBI" id="CHEBI:57692"/>
    </cofactor>
</comment>
<dbReference type="UniPathway" id="UPA00252"/>
<protein>
    <recommendedName>
        <fullName evidence="6">Coproporphyrinogen III oxidase</fullName>
        <ecNumber evidence="6">1.3.3.15</ecNumber>
    </recommendedName>
</protein>
<dbReference type="Proteomes" id="UP000232196">
    <property type="component" value="Unassembled WGS sequence"/>
</dbReference>
<reference evidence="8 9" key="1">
    <citation type="submission" date="2017-07" db="EMBL/GenBank/DDBJ databases">
        <title>Leptospira spp. isolated from tropical soils.</title>
        <authorList>
            <person name="Thibeaux R."/>
            <person name="Iraola G."/>
            <person name="Ferres I."/>
            <person name="Bierque E."/>
            <person name="Girault D."/>
            <person name="Soupe-Gilbert M.-E."/>
            <person name="Picardeau M."/>
            <person name="Goarant C."/>
        </authorList>
    </citation>
    <scope>NUCLEOTIDE SEQUENCE [LARGE SCALE GENOMIC DNA]</scope>
    <source>
        <strain evidence="8 9">MCA1-C-A1</strain>
    </source>
</reference>
<keyword evidence="4 6" id="KW-0560">Oxidoreductase</keyword>
<evidence type="ECO:0000313" key="8">
    <source>
        <dbReference type="EMBL" id="PJZ24707.1"/>
    </source>
</evidence>
<dbReference type="InterPro" id="IPR036188">
    <property type="entry name" value="FAD/NAD-bd_sf"/>
</dbReference>
<dbReference type="Pfam" id="PF01593">
    <property type="entry name" value="Amino_oxidase"/>
    <property type="match status" value="1"/>
</dbReference>
<organism evidence="8 9">
    <name type="scientific">Leptospira hartskeerlii</name>
    <dbReference type="NCBI Taxonomy" id="2023177"/>
    <lineage>
        <taxon>Bacteria</taxon>
        <taxon>Pseudomonadati</taxon>
        <taxon>Spirochaetota</taxon>
        <taxon>Spirochaetia</taxon>
        <taxon>Leptospirales</taxon>
        <taxon>Leptospiraceae</taxon>
        <taxon>Leptospira</taxon>
    </lineage>
</organism>
<keyword evidence="3 6" id="KW-0274">FAD</keyword>
<dbReference type="PANTHER" id="PTHR42923:SF3">
    <property type="entry name" value="PROTOPORPHYRINOGEN OXIDASE"/>
    <property type="match status" value="1"/>
</dbReference>
<evidence type="ECO:0000313" key="9">
    <source>
        <dbReference type="Proteomes" id="UP000232196"/>
    </source>
</evidence>
<name>A0A2M9XAI0_9LEPT</name>
<dbReference type="AlphaFoldDB" id="A0A2M9XAI0"/>
<comment type="function">
    <text evidence="6">Involved in coproporphyrin-dependent heme b biosynthesis. Catalyzes the oxidation of coproporphyrinogen III to coproporphyrin III.</text>
</comment>
<sequence length="434" mass="48022">MAKWVPDHIVIGAGFTGLLHAFLSLEKGESVLVLEKRESSGGLIRSVRTEYGIVERAANGIINCWELENLASRLGLDILFSNPTSKKRYIFSDGKMRRMPLSVFEIISLAFSVLTVPAQPLPGESIYQWGKRVLGEKTLSKIVEPALGGIYAGDLDAMSAELVLGKFLPEQAPLWKNILHLRNSKKGKPKLLPGRRGTVSFRGGIGTLLGALEARVSSQGKIKYNQDISSLKELRATYPKSKITIATNLGTALKLLKSEYKEFKSYQGMLDTLPIVSVTRFGKDSILNGKKGFGVLFPKDHKSFSSELGIRSRGILFNDFIFSGRTSDGIHSETFIMGGAGDREISSKTEEEIISIVEEDRKKLFSESGVPLNHYVTVWKDALPVYGPQLHAFNRDLDRVLPPEIRVEGNFRSGIGLKSILERAFSLYNPDFSL</sequence>
<dbReference type="GO" id="GO:0006783">
    <property type="term" value="P:heme biosynthetic process"/>
    <property type="evidence" value="ECO:0007669"/>
    <property type="project" value="UniProtKB-UniRule"/>
</dbReference>
<comment type="catalytic activity">
    <reaction evidence="6">
        <text>coproporphyrinogen III + 3 O2 = coproporphyrin III + 3 H2O2</text>
        <dbReference type="Rhea" id="RHEA:43436"/>
        <dbReference type="ChEBI" id="CHEBI:15379"/>
        <dbReference type="ChEBI" id="CHEBI:16240"/>
        <dbReference type="ChEBI" id="CHEBI:57309"/>
        <dbReference type="ChEBI" id="CHEBI:131725"/>
        <dbReference type="EC" id="1.3.3.15"/>
    </reaction>
</comment>
<evidence type="ECO:0000256" key="6">
    <source>
        <dbReference type="RuleBase" id="RU364052"/>
    </source>
</evidence>
<dbReference type="NCBIfam" id="TIGR00562">
    <property type="entry name" value="proto_IX_ox"/>
    <property type="match status" value="1"/>
</dbReference>
<evidence type="ECO:0000256" key="3">
    <source>
        <dbReference type="ARBA" id="ARBA00022827"/>
    </source>
</evidence>
<feature type="domain" description="Amine oxidase" evidence="7">
    <location>
        <begin position="303"/>
        <end position="393"/>
    </location>
</feature>
<dbReference type="SUPFAM" id="SSF54373">
    <property type="entry name" value="FAD-linked reductases, C-terminal domain"/>
    <property type="match status" value="1"/>
</dbReference>
<dbReference type="GO" id="GO:0004729">
    <property type="term" value="F:oxygen-dependent protoporphyrinogen oxidase activity"/>
    <property type="evidence" value="ECO:0007669"/>
    <property type="project" value="UniProtKB-UniRule"/>
</dbReference>
<evidence type="ECO:0000256" key="1">
    <source>
        <dbReference type="ARBA" id="ARBA00001974"/>
    </source>
</evidence>
<dbReference type="Gene3D" id="1.10.3110.10">
    <property type="entry name" value="protoporphyrinogen ix oxidase, domain 3"/>
    <property type="match status" value="1"/>
</dbReference>
<dbReference type="InterPro" id="IPR002937">
    <property type="entry name" value="Amino_oxidase"/>
</dbReference>
<gene>
    <name evidence="8" type="primary">hemG</name>
    <name evidence="8" type="ORF">CH357_14060</name>
</gene>
<evidence type="ECO:0000256" key="4">
    <source>
        <dbReference type="ARBA" id="ARBA00023002"/>
    </source>
</evidence>
<keyword evidence="9" id="KW-1185">Reference proteome</keyword>
<dbReference type="EC" id="1.3.3.15" evidence="6"/>
<dbReference type="OrthoDB" id="343264at2"/>
<dbReference type="InterPro" id="IPR050464">
    <property type="entry name" value="Zeta_carotene_desat/Oxidored"/>
</dbReference>
<keyword evidence="6" id="KW-0963">Cytoplasm</keyword>
<evidence type="ECO:0000259" key="7">
    <source>
        <dbReference type="Pfam" id="PF01593"/>
    </source>
</evidence>
<accession>A0A2M9XAI0</accession>
<dbReference type="PANTHER" id="PTHR42923">
    <property type="entry name" value="PROTOPORPHYRINOGEN OXIDASE"/>
    <property type="match status" value="1"/>
</dbReference>
<dbReference type="Pfam" id="PF13450">
    <property type="entry name" value="NAD_binding_8"/>
    <property type="match status" value="1"/>
</dbReference>
<dbReference type="RefSeq" id="WP_100707404.1">
    <property type="nucleotide sequence ID" value="NZ_NPDL01000006.1"/>
</dbReference>
<dbReference type="GO" id="GO:0005737">
    <property type="term" value="C:cytoplasm"/>
    <property type="evidence" value="ECO:0007669"/>
    <property type="project" value="UniProtKB-SubCell"/>
</dbReference>
<dbReference type="Gene3D" id="3.90.660.20">
    <property type="entry name" value="Protoporphyrinogen oxidase, mitochondrial, domain 2"/>
    <property type="match status" value="1"/>
</dbReference>
<dbReference type="EMBL" id="NPDN01000007">
    <property type="protein sequence ID" value="PJZ24707.1"/>
    <property type="molecule type" value="Genomic_DNA"/>
</dbReference>
<proteinExistence type="inferred from homology"/>
<comment type="caution">
    <text evidence="8">The sequence shown here is derived from an EMBL/GenBank/DDBJ whole genome shotgun (WGS) entry which is preliminary data.</text>
</comment>
<evidence type="ECO:0000256" key="2">
    <source>
        <dbReference type="ARBA" id="ARBA00022630"/>
    </source>
</evidence>
<comment type="similarity">
    <text evidence="6">Belongs to the protoporphyrinogen/coproporphyrinogen oxidase family. Coproporphyrinogen III oxidase subfamily.</text>
</comment>
<comment type="subcellular location">
    <subcellularLocation>
        <location evidence="6">Cytoplasm</location>
    </subcellularLocation>
</comment>
<dbReference type="InterPro" id="IPR004572">
    <property type="entry name" value="Protoporphyrinogen_oxidase"/>
</dbReference>
<dbReference type="Gene3D" id="3.50.50.60">
    <property type="entry name" value="FAD/NAD(P)-binding domain"/>
    <property type="match status" value="1"/>
</dbReference>
<evidence type="ECO:0000256" key="5">
    <source>
        <dbReference type="ARBA" id="ARBA00023133"/>
    </source>
</evidence>